<accession>A0AAV4PQM5</accession>
<evidence type="ECO:0000313" key="2">
    <source>
        <dbReference type="Proteomes" id="UP001054837"/>
    </source>
</evidence>
<protein>
    <recommendedName>
        <fullName evidence="3">C2H2-type domain-containing protein</fullName>
    </recommendedName>
</protein>
<keyword evidence="2" id="KW-1185">Reference proteome</keyword>
<name>A0AAV4PQM5_9ARAC</name>
<dbReference type="EMBL" id="BPLQ01003115">
    <property type="protein sequence ID" value="GIX98111.1"/>
    <property type="molecule type" value="Genomic_DNA"/>
</dbReference>
<sequence>MTTLVKDETSSYKRISKFRCRFCAVKEEKKDFKVTYFVNDGFDFEDYDYDKKSGSIPDYFVPEFGCDLCNHVSRSNKGLRAHRIWTHKVGVVPNRTVDSCGRPLDYFG</sequence>
<reference evidence="1 2" key="1">
    <citation type="submission" date="2021-06" db="EMBL/GenBank/DDBJ databases">
        <title>Caerostris darwini draft genome.</title>
        <authorList>
            <person name="Kono N."/>
            <person name="Arakawa K."/>
        </authorList>
    </citation>
    <scope>NUCLEOTIDE SEQUENCE [LARGE SCALE GENOMIC DNA]</scope>
</reference>
<comment type="caution">
    <text evidence="1">The sequence shown here is derived from an EMBL/GenBank/DDBJ whole genome shotgun (WGS) entry which is preliminary data.</text>
</comment>
<organism evidence="1 2">
    <name type="scientific">Caerostris darwini</name>
    <dbReference type="NCBI Taxonomy" id="1538125"/>
    <lineage>
        <taxon>Eukaryota</taxon>
        <taxon>Metazoa</taxon>
        <taxon>Ecdysozoa</taxon>
        <taxon>Arthropoda</taxon>
        <taxon>Chelicerata</taxon>
        <taxon>Arachnida</taxon>
        <taxon>Araneae</taxon>
        <taxon>Araneomorphae</taxon>
        <taxon>Entelegynae</taxon>
        <taxon>Araneoidea</taxon>
        <taxon>Araneidae</taxon>
        <taxon>Caerostris</taxon>
    </lineage>
</organism>
<proteinExistence type="predicted"/>
<evidence type="ECO:0008006" key="3">
    <source>
        <dbReference type="Google" id="ProtNLM"/>
    </source>
</evidence>
<dbReference type="AlphaFoldDB" id="A0AAV4PQM5"/>
<evidence type="ECO:0000313" key="1">
    <source>
        <dbReference type="EMBL" id="GIX98111.1"/>
    </source>
</evidence>
<dbReference type="Proteomes" id="UP001054837">
    <property type="component" value="Unassembled WGS sequence"/>
</dbReference>
<gene>
    <name evidence="1" type="ORF">CDAR_501021</name>
</gene>